<dbReference type="GO" id="GO:0000723">
    <property type="term" value="P:telomere maintenance"/>
    <property type="evidence" value="ECO:0007669"/>
    <property type="project" value="InterPro"/>
</dbReference>
<keyword evidence="1" id="KW-0227">DNA damage</keyword>
<evidence type="ECO:0000313" key="4">
    <source>
        <dbReference type="Proteomes" id="UP000792457"/>
    </source>
</evidence>
<keyword evidence="1" id="KW-0233">DNA recombination</keyword>
<dbReference type="InterPro" id="IPR027417">
    <property type="entry name" value="P-loop_NTPase"/>
</dbReference>
<dbReference type="GO" id="GO:0016787">
    <property type="term" value="F:hydrolase activity"/>
    <property type="evidence" value="ECO:0007669"/>
    <property type="project" value="UniProtKB-KW"/>
</dbReference>
<dbReference type="Proteomes" id="UP000792457">
    <property type="component" value="Unassembled WGS sequence"/>
</dbReference>
<keyword evidence="1" id="KW-0378">Hydrolase</keyword>
<keyword evidence="1" id="KW-0234">DNA repair</keyword>
<dbReference type="PANTHER" id="PTHR10492:SF57">
    <property type="entry name" value="ATP-DEPENDENT DNA HELICASE"/>
    <property type="match status" value="1"/>
</dbReference>
<dbReference type="GO" id="GO:0043139">
    <property type="term" value="F:5'-3' DNA helicase activity"/>
    <property type="evidence" value="ECO:0007669"/>
    <property type="project" value="UniProtKB-EC"/>
</dbReference>
<dbReference type="OrthoDB" id="272985at2759"/>
<keyword evidence="1" id="KW-0547">Nucleotide-binding</keyword>
<evidence type="ECO:0000256" key="1">
    <source>
        <dbReference type="RuleBase" id="RU363044"/>
    </source>
</evidence>
<dbReference type="AlphaFoldDB" id="A0A8K0P8V4"/>
<dbReference type="SUPFAM" id="SSF52540">
    <property type="entry name" value="P-loop containing nucleoside triphosphate hydrolases"/>
    <property type="match status" value="1"/>
</dbReference>
<dbReference type="InterPro" id="IPR010285">
    <property type="entry name" value="DNA_helicase_pif1-like_DEAD"/>
</dbReference>
<dbReference type="EMBL" id="KZ309170">
    <property type="protein sequence ID" value="KAG8237442.1"/>
    <property type="molecule type" value="Genomic_DNA"/>
</dbReference>
<dbReference type="GO" id="GO:0006281">
    <property type="term" value="P:DNA repair"/>
    <property type="evidence" value="ECO:0007669"/>
    <property type="project" value="UniProtKB-KW"/>
</dbReference>
<dbReference type="Pfam" id="PF05970">
    <property type="entry name" value="PIF1"/>
    <property type="match status" value="1"/>
</dbReference>
<organism evidence="3 4">
    <name type="scientific">Ladona fulva</name>
    <name type="common">Scarce chaser dragonfly</name>
    <name type="synonym">Libellula fulva</name>
    <dbReference type="NCBI Taxonomy" id="123851"/>
    <lineage>
        <taxon>Eukaryota</taxon>
        <taxon>Metazoa</taxon>
        <taxon>Ecdysozoa</taxon>
        <taxon>Arthropoda</taxon>
        <taxon>Hexapoda</taxon>
        <taxon>Insecta</taxon>
        <taxon>Pterygota</taxon>
        <taxon>Palaeoptera</taxon>
        <taxon>Odonata</taxon>
        <taxon>Epiprocta</taxon>
        <taxon>Anisoptera</taxon>
        <taxon>Libelluloidea</taxon>
        <taxon>Libellulidae</taxon>
        <taxon>Ladona</taxon>
    </lineage>
</organism>
<gene>
    <name evidence="3" type="ORF">J437_LFUL016254</name>
</gene>
<keyword evidence="1" id="KW-0347">Helicase</keyword>
<comment type="cofactor">
    <cofactor evidence="1">
        <name>Mg(2+)</name>
        <dbReference type="ChEBI" id="CHEBI:18420"/>
    </cofactor>
</comment>
<reference evidence="3" key="1">
    <citation type="submission" date="2013-04" db="EMBL/GenBank/DDBJ databases">
        <authorList>
            <person name="Qu J."/>
            <person name="Murali S.C."/>
            <person name="Bandaranaike D."/>
            <person name="Bellair M."/>
            <person name="Blankenburg K."/>
            <person name="Chao H."/>
            <person name="Dinh H."/>
            <person name="Doddapaneni H."/>
            <person name="Downs B."/>
            <person name="Dugan-Rocha S."/>
            <person name="Elkadiri S."/>
            <person name="Gnanaolivu R.D."/>
            <person name="Hernandez B."/>
            <person name="Javaid M."/>
            <person name="Jayaseelan J.C."/>
            <person name="Lee S."/>
            <person name="Li M."/>
            <person name="Ming W."/>
            <person name="Munidasa M."/>
            <person name="Muniz J."/>
            <person name="Nguyen L."/>
            <person name="Ongeri F."/>
            <person name="Osuji N."/>
            <person name="Pu L.-L."/>
            <person name="Puazo M."/>
            <person name="Qu C."/>
            <person name="Quiroz J."/>
            <person name="Raj R."/>
            <person name="Weissenberger G."/>
            <person name="Xin Y."/>
            <person name="Zou X."/>
            <person name="Han Y."/>
            <person name="Richards S."/>
            <person name="Worley K."/>
            <person name="Muzny D."/>
            <person name="Gibbs R."/>
        </authorList>
    </citation>
    <scope>NUCLEOTIDE SEQUENCE</scope>
    <source>
        <strain evidence="3">Sampled in the wild</strain>
    </source>
</reference>
<evidence type="ECO:0000259" key="2">
    <source>
        <dbReference type="Pfam" id="PF05970"/>
    </source>
</evidence>
<comment type="catalytic activity">
    <reaction evidence="1">
        <text>ATP + H2O = ADP + phosphate + H(+)</text>
        <dbReference type="Rhea" id="RHEA:13065"/>
        <dbReference type="ChEBI" id="CHEBI:15377"/>
        <dbReference type="ChEBI" id="CHEBI:15378"/>
        <dbReference type="ChEBI" id="CHEBI:30616"/>
        <dbReference type="ChEBI" id="CHEBI:43474"/>
        <dbReference type="ChEBI" id="CHEBI:456216"/>
        <dbReference type="EC" id="5.6.2.3"/>
    </reaction>
</comment>
<keyword evidence="4" id="KW-1185">Reference proteome</keyword>
<dbReference type="GO" id="GO:0005524">
    <property type="term" value="F:ATP binding"/>
    <property type="evidence" value="ECO:0007669"/>
    <property type="project" value="UniProtKB-KW"/>
</dbReference>
<keyword evidence="1" id="KW-0067">ATP-binding</keyword>
<proteinExistence type="inferred from homology"/>
<dbReference type="EC" id="5.6.2.3" evidence="1"/>
<dbReference type="Gene3D" id="3.40.50.300">
    <property type="entry name" value="P-loop containing nucleotide triphosphate hydrolases"/>
    <property type="match status" value="1"/>
</dbReference>
<name>A0A8K0P8V4_LADFU</name>
<dbReference type="GO" id="GO:0006310">
    <property type="term" value="P:DNA recombination"/>
    <property type="evidence" value="ECO:0007669"/>
    <property type="project" value="UniProtKB-KW"/>
</dbReference>
<dbReference type="PANTHER" id="PTHR10492">
    <property type="match status" value="1"/>
</dbReference>
<sequence>MLNQNQKEIYDYVCGVIVNQKIENNLLFIDGPSGTGKTLLLNVITGTFRKEEHIVLCTASTGIATLNYKGGVTAHSMFRLPLDSSSPDTYCDIKANRAFNVKFGKSSSPNAIPLQKASECMASNNIENFKPGMKDWCALGAQLEKF</sequence>
<feature type="domain" description="DNA helicase Pif1-like DEAD-box helicase" evidence="2">
    <location>
        <begin position="1"/>
        <end position="99"/>
    </location>
</feature>
<accession>A0A8K0P8V4</accession>
<protein>
    <recommendedName>
        <fullName evidence="1">ATP-dependent DNA helicase</fullName>
        <ecNumber evidence="1">5.6.2.3</ecNumber>
    </recommendedName>
</protein>
<comment type="caution">
    <text evidence="3">The sequence shown here is derived from an EMBL/GenBank/DDBJ whole genome shotgun (WGS) entry which is preliminary data.</text>
</comment>
<reference evidence="3" key="2">
    <citation type="submission" date="2017-10" db="EMBL/GenBank/DDBJ databases">
        <title>Ladona fulva Genome sequencing and assembly.</title>
        <authorList>
            <person name="Murali S."/>
            <person name="Richards S."/>
            <person name="Bandaranaike D."/>
            <person name="Bellair M."/>
            <person name="Blankenburg K."/>
            <person name="Chao H."/>
            <person name="Dinh H."/>
            <person name="Doddapaneni H."/>
            <person name="Dugan-Rocha S."/>
            <person name="Elkadiri S."/>
            <person name="Gnanaolivu R."/>
            <person name="Hernandez B."/>
            <person name="Skinner E."/>
            <person name="Javaid M."/>
            <person name="Lee S."/>
            <person name="Li M."/>
            <person name="Ming W."/>
            <person name="Munidasa M."/>
            <person name="Muniz J."/>
            <person name="Nguyen L."/>
            <person name="Hughes D."/>
            <person name="Osuji N."/>
            <person name="Pu L.-L."/>
            <person name="Puazo M."/>
            <person name="Qu C."/>
            <person name="Quiroz J."/>
            <person name="Raj R."/>
            <person name="Weissenberger G."/>
            <person name="Xin Y."/>
            <person name="Zou X."/>
            <person name="Han Y."/>
            <person name="Worley K."/>
            <person name="Muzny D."/>
            <person name="Gibbs R."/>
        </authorList>
    </citation>
    <scope>NUCLEOTIDE SEQUENCE</scope>
    <source>
        <strain evidence="3">Sampled in the wild</strain>
    </source>
</reference>
<comment type="similarity">
    <text evidence="1">Belongs to the helicase family.</text>
</comment>
<evidence type="ECO:0000313" key="3">
    <source>
        <dbReference type="EMBL" id="KAG8237442.1"/>
    </source>
</evidence>